<sequence length="179" mass="20352">MQPSIWLACFVTVALFTHIELVVPFHRAVLQPRGPQSMLHSWVMFSQVQDLTLVLAELHKVLVSPLYQPIEVFLQGGSSLRSIYFPTQFGIIRKLHQGALDPIIQITYEDIKWCWTQYQSLGDPTGDRLPDGKRAIYHHPLGVVCQPDPHLPHGPLVYTITHQFLLEEAVGMSLKYVDS</sequence>
<protein>
    <submittedName>
        <fullName evidence="1">Mitochondrial enolase superfamily member 1</fullName>
    </submittedName>
</protein>
<accession>A0ABC9WLW9</accession>
<evidence type="ECO:0000313" key="1">
    <source>
        <dbReference type="EMBL" id="GAB0186062.1"/>
    </source>
</evidence>
<dbReference type="EMBL" id="BAAFJT010000003">
    <property type="protein sequence ID" value="GAB0186062.1"/>
    <property type="molecule type" value="Genomic_DNA"/>
</dbReference>
<dbReference type="AlphaFoldDB" id="A0ABC9WLW9"/>
<organism evidence="1 2">
    <name type="scientific">Grus japonensis</name>
    <name type="common">Japanese crane</name>
    <name type="synonym">Red-crowned crane</name>
    <dbReference type="NCBI Taxonomy" id="30415"/>
    <lineage>
        <taxon>Eukaryota</taxon>
        <taxon>Metazoa</taxon>
        <taxon>Chordata</taxon>
        <taxon>Craniata</taxon>
        <taxon>Vertebrata</taxon>
        <taxon>Euteleostomi</taxon>
        <taxon>Archelosauria</taxon>
        <taxon>Archosauria</taxon>
        <taxon>Dinosauria</taxon>
        <taxon>Saurischia</taxon>
        <taxon>Theropoda</taxon>
        <taxon>Coelurosauria</taxon>
        <taxon>Aves</taxon>
        <taxon>Neognathae</taxon>
        <taxon>Neoaves</taxon>
        <taxon>Gruiformes</taxon>
        <taxon>Gruidae</taxon>
        <taxon>Grus</taxon>
    </lineage>
</organism>
<keyword evidence="2" id="KW-1185">Reference proteome</keyword>
<reference evidence="1 2" key="1">
    <citation type="submission" date="2024-06" db="EMBL/GenBank/DDBJ databases">
        <title>The draft genome of Grus japonensis, version 3.</title>
        <authorList>
            <person name="Nabeshima K."/>
            <person name="Suzuki S."/>
            <person name="Onuma M."/>
        </authorList>
    </citation>
    <scope>NUCLEOTIDE SEQUENCE [LARGE SCALE GENOMIC DNA]</scope>
    <source>
        <strain evidence="1 2">451A</strain>
    </source>
</reference>
<comment type="caution">
    <text evidence="1">The sequence shown here is derived from an EMBL/GenBank/DDBJ whole genome shotgun (WGS) entry which is preliminary data.</text>
</comment>
<evidence type="ECO:0000313" key="2">
    <source>
        <dbReference type="Proteomes" id="UP001623348"/>
    </source>
</evidence>
<gene>
    <name evidence="1" type="ORF">GRJ2_001071500</name>
</gene>
<name>A0ABC9WLW9_GRUJA</name>
<dbReference type="Proteomes" id="UP001623348">
    <property type="component" value="Unassembled WGS sequence"/>
</dbReference>
<proteinExistence type="predicted"/>